<keyword evidence="3" id="KW-1185">Reference proteome</keyword>
<evidence type="ECO:0000313" key="2">
    <source>
        <dbReference type="EMBL" id="OAD72301.1"/>
    </source>
</evidence>
<dbReference type="OrthoDB" id="2444110at2759"/>
<dbReference type="Gene3D" id="1.20.1280.50">
    <property type="match status" value="1"/>
</dbReference>
<dbReference type="Proteomes" id="UP000077315">
    <property type="component" value="Unassembled WGS sequence"/>
</dbReference>
<dbReference type="AlphaFoldDB" id="A0A163AB90"/>
<reference evidence="3" key="1">
    <citation type="submission" date="2015-06" db="EMBL/GenBank/DDBJ databases">
        <title>Expansion of signal transduction pathways in fungi by whole-genome duplication.</title>
        <authorList>
            <consortium name="DOE Joint Genome Institute"/>
            <person name="Corrochano L.M."/>
            <person name="Kuo A."/>
            <person name="Marcet-Houben M."/>
            <person name="Polaino S."/>
            <person name="Salamov A."/>
            <person name="Villalobos J.M."/>
            <person name="Alvarez M.I."/>
            <person name="Avalos J."/>
            <person name="Benito E.P."/>
            <person name="Benoit I."/>
            <person name="Burger G."/>
            <person name="Camino L.P."/>
            <person name="Canovas D."/>
            <person name="Cerda-Olmedo E."/>
            <person name="Cheng J.-F."/>
            <person name="Dominguez A."/>
            <person name="Elias M."/>
            <person name="Eslava A.P."/>
            <person name="Glaser F."/>
            <person name="Grimwood J."/>
            <person name="Gutierrez G."/>
            <person name="Heitman J."/>
            <person name="Henrissat B."/>
            <person name="Iturriaga E.A."/>
            <person name="Lang B.F."/>
            <person name="Lavin J.L."/>
            <person name="Lee S."/>
            <person name="Li W."/>
            <person name="Lindquist E."/>
            <person name="Lopez-Garcia S."/>
            <person name="Luque E.M."/>
            <person name="Marcos A.T."/>
            <person name="Martin J."/>
            <person name="McCluskey K."/>
            <person name="Medina H.R."/>
            <person name="Miralles-Duran A."/>
            <person name="Miyazaki A."/>
            <person name="Munoz-Torres E."/>
            <person name="Oguiza J.A."/>
            <person name="Ohm R."/>
            <person name="Olmedo M."/>
            <person name="Orejas M."/>
            <person name="Ortiz-Castellanos L."/>
            <person name="Pisabarro A.G."/>
            <person name="Rodriguez-Romero J."/>
            <person name="Ruiz-Herrera J."/>
            <person name="Ruiz-Vazquez R."/>
            <person name="Sanz C."/>
            <person name="Schackwitz W."/>
            <person name="Schmutz J."/>
            <person name="Shahriari M."/>
            <person name="Shelest E."/>
            <person name="Silva-Franco F."/>
            <person name="Soanes D."/>
            <person name="Syed K."/>
            <person name="Tagua V.G."/>
            <person name="Talbot N.J."/>
            <person name="Thon M."/>
            <person name="De vries R.P."/>
            <person name="Wiebenga A."/>
            <person name="Yadav J.S."/>
            <person name="Braun E.L."/>
            <person name="Baker S."/>
            <person name="Garre V."/>
            <person name="Horwitz B."/>
            <person name="Torres-Martinez S."/>
            <person name="Idnurm A."/>
            <person name="Herrera-Estrella A."/>
            <person name="Gabaldon T."/>
            <person name="Grigoriev I.V."/>
        </authorList>
    </citation>
    <scope>NUCLEOTIDE SEQUENCE [LARGE SCALE GENOMIC DNA]</scope>
    <source>
        <strain evidence="3">NRRL 1555(-)</strain>
    </source>
</reference>
<dbReference type="InterPro" id="IPR036047">
    <property type="entry name" value="F-box-like_dom_sf"/>
</dbReference>
<organism evidence="2 3">
    <name type="scientific">Phycomyces blakesleeanus (strain ATCC 8743b / DSM 1359 / FGSC 10004 / NBRC 33097 / NRRL 1555)</name>
    <dbReference type="NCBI Taxonomy" id="763407"/>
    <lineage>
        <taxon>Eukaryota</taxon>
        <taxon>Fungi</taxon>
        <taxon>Fungi incertae sedis</taxon>
        <taxon>Mucoromycota</taxon>
        <taxon>Mucoromycotina</taxon>
        <taxon>Mucoromycetes</taxon>
        <taxon>Mucorales</taxon>
        <taxon>Phycomycetaceae</taxon>
        <taxon>Phycomyces</taxon>
    </lineage>
</organism>
<name>A0A163AB90_PHYB8</name>
<dbReference type="Pfam" id="PF12937">
    <property type="entry name" value="F-box-like"/>
    <property type="match status" value="1"/>
</dbReference>
<dbReference type="InterPro" id="IPR001810">
    <property type="entry name" value="F-box_dom"/>
</dbReference>
<dbReference type="EMBL" id="KV440983">
    <property type="protein sequence ID" value="OAD72301.1"/>
    <property type="molecule type" value="Genomic_DNA"/>
</dbReference>
<dbReference type="GeneID" id="28992568"/>
<evidence type="ECO:0000259" key="1">
    <source>
        <dbReference type="PROSITE" id="PS50181"/>
    </source>
</evidence>
<accession>A0A163AB90</accession>
<dbReference type="RefSeq" id="XP_018290341.1">
    <property type="nucleotide sequence ID" value="XM_018431662.1"/>
</dbReference>
<feature type="domain" description="F-box" evidence="1">
    <location>
        <begin position="1"/>
        <end position="45"/>
    </location>
</feature>
<dbReference type="SUPFAM" id="SSF81383">
    <property type="entry name" value="F-box domain"/>
    <property type="match status" value="1"/>
</dbReference>
<proteinExistence type="predicted"/>
<dbReference type="VEuPathDB" id="FungiDB:PHYBLDRAFT_146504"/>
<protein>
    <recommendedName>
        <fullName evidence="1">F-box domain-containing protein</fullName>
    </recommendedName>
</protein>
<evidence type="ECO:0000313" key="3">
    <source>
        <dbReference type="Proteomes" id="UP000077315"/>
    </source>
</evidence>
<dbReference type="PROSITE" id="PS50181">
    <property type="entry name" value="FBOX"/>
    <property type="match status" value="1"/>
</dbReference>
<dbReference type="InParanoid" id="A0A163AB90"/>
<sequence>MTATQLPHEVLAHVASYLSVNEQSRCNTVCKKRNTIFAQLLWSPININIVAKIHVFYDSCEENYLQWGHIVNSLRVATDDIVTDKHLANLQKCFPNITSLSIWRLITKDANKKADWNN</sequence>
<gene>
    <name evidence="2" type="ORF">PHYBLDRAFT_146504</name>
</gene>